<organism evidence="1 2">
    <name type="scientific">Peribacillus loiseleuriae</name>
    <dbReference type="NCBI Taxonomy" id="1679170"/>
    <lineage>
        <taxon>Bacteria</taxon>
        <taxon>Bacillati</taxon>
        <taxon>Bacillota</taxon>
        <taxon>Bacilli</taxon>
        <taxon>Bacillales</taxon>
        <taxon>Bacillaceae</taxon>
        <taxon>Peribacillus</taxon>
    </lineage>
</organism>
<sequence>MIRNEILKKTVLEEQVYKQIGIAVMESLNYTLPVRITYWKADKLVNNIGIVSKVDRQMKYLILDLLSGDIKIELDCVVAVERYNHD</sequence>
<reference evidence="2" key="1">
    <citation type="submission" date="2015-07" db="EMBL/GenBank/DDBJ databases">
        <title>Genome sequencing project for genomic taxonomy and phylogenomics of Bacillus-like bacteria.</title>
        <authorList>
            <person name="Liu B."/>
            <person name="Wang J."/>
            <person name="Zhu Y."/>
            <person name="Liu G."/>
            <person name="Chen Q."/>
            <person name="Chen Z."/>
            <person name="Lan J."/>
            <person name="Che J."/>
            <person name="Ge C."/>
            <person name="Shi H."/>
            <person name="Pan Z."/>
            <person name="Liu X."/>
        </authorList>
    </citation>
    <scope>NUCLEOTIDE SEQUENCE [LARGE SCALE GENOMIC DNA]</scope>
    <source>
        <strain evidence="2">FJAT-27997</strain>
    </source>
</reference>
<dbReference type="EMBL" id="LFZW01000001">
    <property type="protein sequence ID" value="KMY49254.1"/>
    <property type="molecule type" value="Genomic_DNA"/>
</dbReference>
<evidence type="ECO:0000313" key="2">
    <source>
        <dbReference type="Proteomes" id="UP000037146"/>
    </source>
</evidence>
<evidence type="ECO:0008006" key="3">
    <source>
        <dbReference type="Google" id="ProtNLM"/>
    </source>
</evidence>
<dbReference type="AlphaFoldDB" id="A0A0K9GRD0"/>
<comment type="caution">
    <text evidence="1">The sequence shown here is derived from an EMBL/GenBank/DDBJ whole genome shotgun (WGS) entry which is preliminary data.</text>
</comment>
<proteinExistence type="predicted"/>
<dbReference type="InterPro" id="IPR014962">
    <property type="entry name" value="YolD"/>
</dbReference>
<name>A0A0K9GRD0_9BACI</name>
<dbReference type="Proteomes" id="UP000037146">
    <property type="component" value="Unassembled WGS sequence"/>
</dbReference>
<dbReference type="Pfam" id="PF08863">
    <property type="entry name" value="YolD"/>
    <property type="match status" value="1"/>
</dbReference>
<keyword evidence="2" id="KW-1185">Reference proteome</keyword>
<dbReference type="RefSeq" id="WP_049680588.1">
    <property type="nucleotide sequence ID" value="NZ_LFZW01000001.1"/>
</dbReference>
<protein>
    <recommendedName>
        <fullName evidence="3">YolD-like protein</fullName>
    </recommendedName>
</protein>
<dbReference type="PATRIC" id="fig|1679170.3.peg.1448"/>
<dbReference type="STRING" id="1679170.AC625_06735"/>
<gene>
    <name evidence="1" type="ORF">AC625_06735</name>
</gene>
<accession>A0A0K9GRD0</accession>
<evidence type="ECO:0000313" key="1">
    <source>
        <dbReference type="EMBL" id="KMY49254.1"/>
    </source>
</evidence>